<dbReference type="Pfam" id="PF04234">
    <property type="entry name" value="CopC"/>
    <property type="match status" value="1"/>
</dbReference>
<keyword evidence="6" id="KW-1133">Transmembrane helix</keyword>
<organism evidence="9 10">
    <name type="scientific">Halalkalibacter oceani</name>
    <dbReference type="NCBI Taxonomy" id="1653776"/>
    <lineage>
        <taxon>Bacteria</taxon>
        <taxon>Bacillati</taxon>
        <taxon>Bacillota</taxon>
        <taxon>Bacilli</taxon>
        <taxon>Bacillales</taxon>
        <taxon>Bacillaceae</taxon>
        <taxon>Halalkalibacter</taxon>
    </lineage>
</organism>
<feature type="chain" id="PRO_5040845711" evidence="7">
    <location>
        <begin position="22"/>
        <end position="186"/>
    </location>
</feature>
<evidence type="ECO:0000256" key="5">
    <source>
        <dbReference type="SAM" id="MobiDB-lite"/>
    </source>
</evidence>
<evidence type="ECO:0000313" key="9">
    <source>
        <dbReference type="EMBL" id="MCM3715456.1"/>
    </source>
</evidence>
<sequence>MKKILFFFILMMVFYTNSALAHTSLDQSSPSDGDVLTHSPSDIFLEFNTRIEQGSKFQLFTSNNEEVVIEDIAIDDNILIGMIPSELQNGVYMVNWNIIGADGHPIEGTYSFTIDGNEESSEIMEPEQEVSPPIEDSSEESSVEEENSLEEPIQESQSTFPVTLMIVALGVIAIGSLLLLLRKGKR</sequence>
<dbReference type="SUPFAM" id="SSF81296">
    <property type="entry name" value="E set domains"/>
    <property type="match status" value="1"/>
</dbReference>
<keyword evidence="4" id="KW-0186">Copper</keyword>
<feature type="domain" description="CopC" evidence="8">
    <location>
        <begin position="22"/>
        <end position="114"/>
    </location>
</feature>
<dbReference type="Proteomes" id="UP001139179">
    <property type="component" value="Unassembled WGS sequence"/>
</dbReference>
<dbReference type="InterPro" id="IPR007348">
    <property type="entry name" value="CopC_dom"/>
</dbReference>
<evidence type="ECO:0000256" key="3">
    <source>
        <dbReference type="ARBA" id="ARBA00022729"/>
    </source>
</evidence>
<dbReference type="GO" id="GO:0005507">
    <property type="term" value="F:copper ion binding"/>
    <property type="evidence" value="ECO:0007669"/>
    <property type="project" value="InterPro"/>
</dbReference>
<keyword evidence="2" id="KW-0479">Metal-binding</keyword>
<keyword evidence="10" id="KW-1185">Reference proteome</keyword>
<feature type="region of interest" description="Disordered" evidence="5">
    <location>
        <begin position="119"/>
        <end position="155"/>
    </location>
</feature>
<name>A0A9X2DRP5_9BACI</name>
<dbReference type="EMBL" id="JAMBOL010000015">
    <property type="protein sequence ID" value="MCM3715456.1"/>
    <property type="molecule type" value="Genomic_DNA"/>
</dbReference>
<protein>
    <submittedName>
        <fullName evidence="9">Copper resistance protein CopC</fullName>
    </submittedName>
</protein>
<keyword evidence="6" id="KW-0812">Transmembrane</keyword>
<dbReference type="RefSeq" id="WP_251224200.1">
    <property type="nucleotide sequence ID" value="NZ_JAMBOL010000015.1"/>
</dbReference>
<evidence type="ECO:0000256" key="1">
    <source>
        <dbReference type="ARBA" id="ARBA00004196"/>
    </source>
</evidence>
<keyword evidence="6" id="KW-0472">Membrane</keyword>
<dbReference type="InterPro" id="IPR014755">
    <property type="entry name" value="Cu-Rt/internalin_Ig-like"/>
</dbReference>
<gene>
    <name evidence="9" type="ORF">M3202_15400</name>
</gene>
<feature type="transmembrane region" description="Helical" evidence="6">
    <location>
        <begin position="160"/>
        <end position="181"/>
    </location>
</feature>
<feature type="signal peptide" evidence="7">
    <location>
        <begin position="1"/>
        <end position="21"/>
    </location>
</feature>
<dbReference type="InterPro" id="IPR032694">
    <property type="entry name" value="CopC/D"/>
</dbReference>
<proteinExistence type="predicted"/>
<dbReference type="AlphaFoldDB" id="A0A9X2DRP5"/>
<evidence type="ECO:0000313" key="10">
    <source>
        <dbReference type="Proteomes" id="UP001139179"/>
    </source>
</evidence>
<evidence type="ECO:0000256" key="2">
    <source>
        <dbReference type="ARBA" id="ARBA00022723"/>
    </source>
</evidence>
<evidence type="ECO:0000259" key="8">
    <source>
        <dbReference type="Pfam" id="PF04234"/>
    </source>
</evidence>
<dbReference type="PANTHER" id="PTHR34820:SF4">
    <property type="entry name" value="INNER MEMBRANE PROTEIN YEBZ"/>
    <property type="match status" value="1"/>
</dbReference>
<dbReference type="GO" id="GO:0006825">
    <property type="term" value="P:copper ion transport"/>
    <property type="evidence" value="ECO:0007669"/>
    <property type="project" value="InterPro"/>
</dbReference>
<comment type="subcellular location">
    <subcellularLocation>
        <location evidence="1">Cell envelope</location>
    </subcellularLocation>
</comment>
<dbReference type="PANTHER" id="PTHR34820">
    <property type="entry name" value="INNER MEMBRANE PROTEIN YEBZ"/>
    <property type="match status" value="1"/>
</dbReference>
<comment type="caution">
    <text evidence="9">The sequence shown here is derived from an EMBL/GenBank/DDBJ whole genome shotgun (WGS) entry which is preliminary data.</text>
</comment>
<reference evidence="9" key="1">
    <citation type="submission" date="2022-05" db="EMBL/GenBank/DDBJ databases">
        <title>Comparative Genomics of Spacecraft Associated Microbes.</title>
        <authorList>
            <person name="Tran M.T."/>
            <person name="Wright A."/>
            <person name="Seuylemezian A."/>
            <person name="Eisen J."/>
            <person name="Coil D."/>
        </authorList>
    </citation>
    <scope>NUCLEOTIDE SEQUENCE</scope>
    <source>
        <strain evidence="9">214.1.1</strain>
    </source>
</reference>
<evidence type="ECO:0000256" key="6">
    <source>
        <dbReference type="SAM" id="Phobius"/>
    </source>
</evidence>
<dbReference type="GO" id="GO:0005886">
    <property type="term" value="C:plasma membrane"/>
    <property type="evidence" value="ECO:0007669"/>
    <property type="project" value="TreeGrafter"/>
</dbReference>
<feature type="compositionally biased region" description="Acidic residues" evidence="5">
    <location>
        <begin position="119"/>
        <end position="128"/>
    </location>
</feature>
<evidence type="ECO:0000256" key="7">
    <source>
        <dbReference type="SAM" id="SignalP"/>
    </source>
</evidence>
<feature type="compositionally biased region" description="Acidic residues" evidence="5">
    <location>
        <begin position="136"/>
        <end position="153"/>
    </location>
</feature>
<dbReference type="GO" id="GO:0046688">
    <property type="term" value="P:response to copper ion"/>
    <property type="evidence" value="ECO:0007669"/>
    <property type="project" value="InterPro"/>
</dbReference>
<evidence type="ECO:0000256" key="4">
    <source>
        <dbReference type="ARBA" id="ARBA00023008"/>
    </source>
</evidence>
<dbReference type="GO" id="GO:0042597">
    <property type="term" value="C:periplasmic space"/>
    <property type="evidence" value="ECO:0007669"/>
    <property type="project" value="InterPro"/>
</dbReference>
<dbReference type="GO" id="GO:0030313">
    <property type="term" value="C:cell envelope"/>
    <property type="evidence" value="ECO:0007669"/>
    <property type="project" value="UniProtKB-SubCell"/>
</dbReference>
<accession>A0A9X2DRP5</accession>
<keyword evidence="3 7" id="KW-0732">Signal</keyword>
<dbReference type="Gene3D" id="2.60.40.1220">
    <property type="match status" value="1"/>
</dbReference>
<dbReference type="InterPro" id="IPR014756">
    <property type="entry name" value="Ig_E-set"/>
</dbReference>